<dbReference type="InterPro" id="IPR036291">
    <property type="entry name" value="NAD(P)-bd_dom_sf"/>
</dbReference>
<dbReference type="GO" id="GO:0004617">
    <property type="term" value="F:phosphoglycerate dehydrogenase activity"/>
    <property type="evidence" value="ECO:0007669"/>
    <property type="project" value="UniProtKB-ARBA"/>
</dbReference>
<dbReference type="PROSITE" id="PS00671">
    <property type="entry name" value="D_2_HYDROXYACID_DH_3"/>
    <property type="match status" value="1"/>
</dbReference>
<evidence type="ECO:0000259" key="8">
    <source>
        <dbReference type="Pfam" id="PF00557"/>
    </source>
</evidence>
<dbReference type="FunFam" id="1.10.10.10:FF:000029">
    <property type="entry name" value="Proliferation-associated 2G4, a"/>
    <property type="match status" value="1"/>
</dbReference>
<dbReference type="Pfam" id="PF00557">
    <property type="entry name" value="Peptidase_M24"/>
    <property type="match status" value="1"/>
</dbReference>
<keyword evidence="11" id="KW-1185">Reference proteome</keyword>
<keyword evidence="3" id="KW-0560">Oxidoreductase</keyword>
<feature type="compositionally biased region" description="Basic residues" evidence="6">
    <location>
        <begin position="369"/>
        <end position="379"/>
    </location>
</feature>
<evidence type="ECO:0000259" key="9">
    <source>
        <dbReference type="Pfam" id="PF02826"/>
    </source>
</evidence>
<comment type="caution">
    <text evidence="10">The sequence shown here is derived from an EMBL/GenBank/DDBJ whole genome shotgun (WGS) entry which is preliminary data.</text>
</comment>
<sequence>MSTAADKTPKDLALPTATLDKYKAAAGVVEKVVKELISKAVEGANILELCQEGDKLVEEGVKSLYNKTKGTPKGIAFPTTLSVNNVLQHFSPVPSDKEAAAQTFKKDDVVKVVAGAHIDGYPVVAGETFVVGASEVSGVRANLLQAAYQASEIALRAVKPGVRNWEVTEAVKGLLKEYEASGVKGVEGILSHQFTQNNLEAKKGLIAFPTAAQRSDSDNAYVFEEGEVYGFNVIVTDGDRAFKTADTSRTTIFSKTQSTYQLKMKTSRATFSEISQKAGSFPFTLRLMEDETRARMGVRECVQHNLVRGYDLLTTDKPEALSAQVFVTFVVTKTGVARLSAAPSFYSADKVKADVQVSDAVKETLARPLKPKAQKKKTAAKPAGEESNRETTAPPASHSPDLSPSPLPSSQKQNSLTAAMSVPIAGQRRQSVSVSPNIAIGPNSPPALAAAQLATSPPGLASFSASYELRRTANPPYAGKALAPFPIRQEPVKLLLLENINATAVKMLKDAGYHVEEVKKALGEDELIQRLRDGGFSAVGIRSKTKVTARVISEVPSLLVIGCFCIGTNQVDLLAAARAGIAVFNSPFSNSRSVAELVISEVIALSRQLCDRAREMREGVWNKVSKGCWEVRGKTLGIVGYGHIGSQLSVLAEAMGMSVIYYDVVPIMPLGSARQVDHLDDLLAQADFLTLHVPELAETKNMIGGAEISKMKDGAYLINNARGKVVDIPALIDGLKSGKLAGAAVDVFPAEPAANGPNFGDSLNDWSSELRSCPNLILTPHIGGSTEEAQSMIGAEVGGALIRYLNYGSTIGSVNFPEVSLRPILHDGTVRLCHVHLNQPGVLKVVNNVLGEHNVEKQFSDSKGDIAYLLADITGVDEAEIKEIYEAISSVSDRPVPIPRRFKLVSDRDLLGSQSRANIATRMLF</sequence>
<evidence type="ECO:0000313" key="10">
    <source>
        <dbReference type="EMBL" id="KAG0667501.1"/>
    </source>
</evidence>
<evidence type="ECO:0000256" key="4">
    <source>
        <dbReference type="ARBA" id="ARBA00023027"/>
    </source>
</evidence>
<dbReference type="Gene3D" id="3.40.50.720">
    <property type="entry name" value="NAD(P)-binding Rossmann-like Domain"/>
    <property type="match status" value="2"/>
</dbReference>
<dbReference type="SUPFAM" id="SSF51735">
    <property type="entry name" value="NAD(P)-binding Rossmann-fold domains"/>
    <property type="match status" value="1"/>
</dbReference>
<dbReference type="SUPFAM" id="SSF46785">
    <property type="entry name" value="Winged helix' DNA-binding domain"/>
    <property type="match status" value="1"/>
</dbReference>
<comment type="pathway">
    <text evidence="5">Amino-acid biosynthesis.</text>
</comment>
<comment type="similarity">
    <text evidence="2">Belongs to the peptidase M24 family.</text>
</comment>
<dbReference type="GO" id="GO:0051287">
    <property type="term" value="F:NAD binding"/>
    <property type="evidence" value="ECO:0007669"/>
    <property type="project" value="InterPro"/>
</dbReference>
<dbReference type="Pfam" id="PF02826">
    <property type="entry name" value="2-Hacid_dh_C"/>
    <property type="match status" value="1"/>
</dbReference>
<name>A0A9P6WA09_RHOMI</name>
<evidence type="ECO:0000256" key="6">
    <source>
        <dbReference type="SAM" id="MobiDB-lite"/>
    </source>
</evidence>
<dbReference type="PROSITE" id="PS00670">
    <property type="entry name" value="D_2_HYDROXYACID_DH_2"/>
    <property type="match status" value="1"/>
</dbReference>
<dbReference type="PANTHER" id="PTHR10804">
    <property type="entry name" value="PROTEASE FAMILY M24 METHIONYL AMINOPEPTIDASE, AMINOPEPTIDASE P"/>
    <property type="match status" value="1"/>
</dbReference>
<dbReference type="InterPro" id="IPR006139">
    <property type="entry name" value="D-isomer_2_OHA_DH_cat_dom"/>
</dbReference>
<evidence type="ECO:0000256" key="5">
    <source>
        <dbReference type="ARBA" id="ARBA00029440"/>
    </source>
</evidence>
<dbReference type="InterPro" id="IPR036005">
    <property type="entry name" value="Creatinase/aminopeptidase-like"/>
</dbReference>
<feature type="domain" description="D-isomer specific 2-hydroxyacid dehydrogenase catalytic" evidence="7">
    <location>
        <begin position="495"/>
        <end position="815"/>
    </location>
</feature>
<dbReference type="InterPro" id="IPR000994">
    <property type="entry name" value="Pept_M24"/>
</dbReference>
<dbReference type="PANTHER" id="PTHR10804:SF11">
    <property type="entry name" value="PROLIFERATION-ASSOCIATED PROTEIN 2G4"/>
    <property type="match status" value="1"/>
</dbReference>
<dbReference type="InterPro" id="IPR036388">
    <property type="entry name" value="WH-like_DNA-bd_sf"/>
</dbReference>
<organism evidence="10 11">
    <name type="scientific">Rhodotorula mucilaginosa</name>
    <name type="common">Yeast</name>
    <name type="synonym">Rhodotorula rubra</name>
    <dbReference type="NCBI Taxonomy" id="5537"/>
    <lineage>
        <taxon>Eukaryota</taxon>
        <taxon>Fungi</taxon>
        <taxon>Dikarya</taxon>
        <taxon>Basidiomycota</taxon>
        <taxon>Pucciniomycotina</taxon>
        <taxon>Microbotryomycetes</taxon>
        <taxon>Sporidiobolales</taxon>
        <taxon>Sporidiobolaceae</taxon>
        <taxon>Rhodotorula</taxon>
    </lineage>
</organism>
<dbReference type="Gene3D" id="3.90.230.10">
    <property type="entry name" value="Creatinase/methionine aminopeptidase superfamily"/>
    <property type="match status" value="1"/>
</dbReference>
<dbReference type="Gene3D" id="1.10.10.10">
    <property type="entry name" value="Winged helix-like DNA-binding domain superfamily/Winged helix DNA-binding domain"/>
    <property type="match status" value="1"/>
</dbReference>
<dbReference type="InterPro" id="IPR029752">
    <property type="entry name" value="D-isomer_DH_CS1"/>
</dbReference>
<evidence type="ECO:0000256" key="2">
    <source>
        <dbReference type="ARBA" id="ARBA00007319"/>
    </source>
</evidence>
<evidence type="ECO:0008006" key="12">
    <source>
        <dbReference type="Google" id="ProtNLM"/>
    </source>
</evidence>
<feature type="domain" description="D-isomer specific 2-hydroxyacid dehydrogenase NAD-binding" evidence="9">
    <location>
        <begin position="601"/>
        <end position="783"/>
    </location>
</feature>
<dbReference type="InterPro" id="IPR045865">
    <property type="entry name" value="ACT-like_dom_sf"/>
</dbReference>
<dbReference type="GO" id="GO:0006564">
    <property type="term" value="P:L-serine biosynthetic process"/>
    <property type="evidence" value="ECO:0007669"/>
    <property type="project" value="UniProtKB-ARBA"/>
</dbReference>
<evidence type="ECO:0000313" key="11">
    <source>
        <dbReference type="Proteomes" id="UP000777482"/>
    </source>
</evidence>
<evidence type="ECO:0000256" key="1">
    <source>
        <dbReference type="ARBA" id="ARBA00005854"/>
    </source>
</evidence>
<dbReference type="SUPFAM" id="SSF52283">
    <property type="entry name" value="Formate/glycerate dehydrogenase catalytic domain-like"/>
    <property type="match status" value="1"/>
</dbReference>
<keyword evidence="4" id="KW-0520">NAD</keyword>
<dbReference type="SUPFAM" id="SSF55920">
    <property type="entry name" value="Creatinase/aminopeptidase"/>
    <property type="match status" value="1"/>
</dbReference>
<protein>
    <recommendedName>
        <fullName evidence="12">Phosphoglycerate dehydrogenase</fullName>
    </recommendedName>
</protein>
<dbReference type="OrthoDB" id="1621027at2759"/>
<dbReference type="PROSITE" id="PS00065">
    <property type="entry name" value="D_2_HYDROXYACID_DH_1"/>
    <property type="match status" value="1"/>
</dbReference>
<dbReference type="SUPFAM" id="SSF55021">
    <property type="entry name" value="ACT-like"/>
    <property type="match status" value="1"/>
</dbReference>
<dbReference type="InterPro" id="IPR036390">
    <property type="entry name" value="WH_DNA-bd_sf"/>
</dbReference>
<gene>
    <name evidence="10" type="ORF">C6P46_000032</name>
</gene>
<dbReference type="Gene3D" id="3.30.70.260">
    <property type="match status" value="1"/>
</dbReference>
<dbReference type="Proteomes" id="UP000777482">
    <property type="component" value="Unassembled WGS sequence"/>
</dbReference>
<feature type="region of interest" description="Disordered" evidence="6">
    <location>
        <begin position="366"/>
        <end position="417"/>
    </location>
</feature>
<dbReference type="NCBIfam" id="NF008759">
    <property type="entry name" value="PRK11790.1"/>
    <property type="match status" value="1"/>
</dbReference>
<dbReference type="CDD" id="cd01089">
    <property type="entry name" value="PA2G4-like"/>
    <property type="match status" value="1"/>
</dbReference>
<dbReference type="InterPro" id="IPR029753">
    <property type="entry name" value="D-isomer_DH_CS"/>
</dbReference>
<evidence type="ECO:0000256" key="3">
    <source>
        <dbReference type="ARBA" id="ARBA00023002"/>
    </source>
</evidence>
<dbReference type="InterPro" id="IPR047113">
    <property type="entry name" value="PA2G4/ARX1"/>
</dbReference>
<dbReference type="FunFam" id="3.40.50.720:FF:000041">
    <property type="entry name" value="D-3-phosphoglycerate dehydrogenase"/>
    <property type="match status" value="1"/>
</dbReference>
<reference evidence="10 11" key="1">
    <citation type="submission" date="2020-11" db="EMBL/GenBank/DDBJ databases">
        <title>Kefir isolates.</title>
        <authorList>
            <person name="Marcisauskas S."/>
            <person name="Kim Y."/>
            <person name="Blasche S."/>
        </authorList>
    </citation>
    <scope>NUCLEOTIDE SEQUENCE [LARGE SCALE GENOMIC DNA]</scope>
    <source>
        <strain evidence="10 11">KR</strain>
    </source>
</reference>
<dbReference type="InterPro" id="IPR006140">
    <property type="entry name" value="D-isomer_DH_NAD-bd"/>
</dbReference>
<dbReference type="GO" id="GO:0047545">
    <property type="term" value="F:(S)-2-hydroxyglutarate dehydrogenase activity"/>
    <property type="evidence" value="ECO:0007669"/>
    <property type="project" value="UniProtKB-ARBA"/>
</dbReference>
<dbReference type="EMBL" id="PUHQ01000001">
    <property type="protein sequence ID" value="KAG0667501.1"/>
    <property type="molecule type" value="Genomic_DNA"/>
</dbReference>
<accession>A0A9P6WA09</accession>
<feature type="domain" description="Peptidase M24" evidence="8">
    <location>
        <begin position="21"/>
        <end position="195"/>
    </location>
</feature>
<dbReference type="Pfam" id="PF00389">
    <property type="entry name" value="2-Hacid_dh"/>
    <property type="match status" value="1"/>
</dbReference>
<dbReference type="CDD" id="cd12176">
    <property type="entry name" value="PGDH_3"/>
    <property type="match status" value="1"/>
</dbReference>
<evidence type="ECO:0000259" key="7">
    <source>
        <dbReference type="Pfam" id="PF00389"/>
    </source>
</evidence>
<feature type="compositionally biased region" description="Low complexity" evidence="6">
    <location>
        <begin position="393"/>
        <end position="410"/>
    </location>
</feature>
<comment type="similarity">
    <text evidence="1">Belongs to the D-isomer specific 2-hydroxyacid dehydrogenase family.</text>
</comment>
<proteinExistence type="inferred from homology"/>
<dbReference type="AlphaFoldDB" id="A0A9P6WA09"/>